<evidence type="ECO:0000313" key="2">
    <source>
        <dbReference type="EMBL" id="KAF4966973.1"/>
    </source>
</evidence>
<reference evidence="2" key="2">
    <citation type="submission" date="2020-05" db="EMBL/GenBank/DDBJ databases">
        <authorList>
            <person name="Kim H.-S."/>
            <person name="Proctor R.H."/>
            <person name="Brown D.W."/>
        </authorList>
    </citation>
    <scope>NUCLEOTIDE SEQUENCE</scope>
    <source>
        <strain evidence="2">NRRL 20472</strain>
    </source>
</reference>
<feature type="domain" description="2EXR" evidence="1">
    <location>
        <begin position="7"/>
        <end position="149"/>
    </location>
</feature>
<dbReference type="PANTHER" id="PTHR35910:SF1">
    <property type="entry name" value="2EXR DOMAIN-CONTAINING PROTEIN"/>
    <property type="match status" value="1"/>
</dbReference>
<reference evidence="2" key="1">
    <citation type="journal article" date="2020" name="BMC Genomics">
        <title>Correction to: Identification and distribution of gene clusters required for synthesis of sphingolipid metabolism inhibitors in diverse species of the filamentous fungus Fusarium.</title>
        <authorList>
            <person name="Kim H.S."/>
            <person name="Lohmar J.M."/>
            <person name="Busman M."/>
            <person name="Brown D.W."/>
            <person name="Naumann T.A."/>
            <person name="Divon H.H."/>
            <person name="Lysoe E."/>
            <person name="Uhlig S."/>
            <person name="Proctor R.H."/>
        </authorList>
    </citation>
    <scope>NUCLEOTIDE SEQUENCE</scope>
    <source>
        <strain evidence="2">NRRL 20472</strain>
    </source>
</reference>
<comment type="caution">
    <text evidence="2">The sequence shown here is derived from an EMBL/GenBank/DDBJ whole genome shotgun (WGS) entry which is preliminary data.</text>
</comment>
<dbReference type="Proteomes" id="UP000622797">
    <property type="component" value="Unassembled WGS sequence"/>
</dbReference>
<evidence type="ECO:0000259" key="1">
    <source>
        <dbReference type="Pfam" id="PF20150"/>
    </source>
</evidence>
<accession>A0A8H4TZF8</accession>
<dbReference type="PANTHER" id="PTHR35910">
    <property type="entry name" value="2EXR DOMAIN-CONTAINING PROTEIN"/>
    <property type="match status" value="1"/>
</dbReference>
<name>A0A8H4TZF8_9HYPO</name>
<dbReference type="Pfam" id="PF20150">
    <property type="entry name" value="2EXR"/>
    <property type="match status" value="1"/>
</dbReference>
<dbReference type="InterPro" id="IPR045518">
    <property type="entry name" value="2EXR"/>
</dbReference>
<keyword evidence="3" id="KW-1185">Reference proteome</keyword>
<dbReference type="OrthoDB" id="3596450at2759"/>
<gene>
    <name evidence="2" type="ORF">FSARC_5412</name>
</gene>
<dbReference type="AlphaFoldDB" id="A0A8H4TZF8"/>
<organism evidence="2 3">
    <name type="scientific">Fusarium sarcochroum</name>
    <dbReference type="NCBI Taxonomy" id="1208366"/>
    <lineage>
        <taxon>Eukaryota</taxon>
        <taxon>Fungi</taxon>
        <taxon>Dikarya</taxon>
        <taxon>Ascomycota</taxon>
        <taxon>Pezizomycotina</taxon>
        <taxon>Sordariomycetes</taxon>
        <taxon>Hypocreomycetidae</taxon>
        <taxon>Hypocreales</taxon>
        <taxon>Nectriaceae</taxon>
        <taxon>Fusarium</taxon>
        <taxon>Fusarium lateritium species complex</taxon>
    </lineage>
</organism>
<dbReference type="EMBL" id="JABEXW010000260">
    <property type="protein sequence ID" value="KAF4966973.1"/>
    <property type="molecule type" value="Genomic_DNA"/>
</dbReference>
<evidence type="ECO:0000313" key="3">
    <source>
        <dbReference type="Proteomes" id="UP000622797"/>
    </source>
</evidence>
<sequence>MASPPTFHSFSRLPCEIRLQIWEAACFPSSRHHRGLHYIDIKYWRMKESTCRNWVIPLQEQGFGCQIDRSAYIWDGGLWKTCKESREVIKRHLHVDDWLRIQEDPSREYRLLYRCKGDWVGAEEAVPPGKITALKCEDERDIVVHPARDVFYIKASDWNPEENLYTPTIVSVPFIRSEAVWCTLYIQNIAFEFDSNWISPFPESIFCLRKESSPRGLLATMLLDICRDYRCSTSNLWLIDKSARWVRRPREDLMTVYRDWDDEYVEVGCDVTDFILDLGHWGDRALDLFGRVDDSHWTTAVPHRKPFEVAKSVRLVRRRNEVTEFTDVDDNSADWTARNRISQ</sequence>
<protein>
    <recommendedName>
        <fullName evidence="1">2EXR domain-containing protein</fullName>
    </recommendedName>
</protein>
<proteinExistence type="predicted"/>